<proteinExistence type="predicted"/>
<feature type="transmembrane region" description="Helical" evidence="1">
    <location>
        <begin position="6"/>
        <end position="26"/>
    </location>
</feature>
<evidence type="ECO:0000313" key="3">
    <source>
        <dbReference type="Proteomes" id="UP001608902"/>
    </source>
</evidence>
<dbReference type="Proteomes" id="UP001608902">
    <property type="component" value="Unassembled WGS sequence"/>
</dbReference>
<gene>
    <name evidence="2" type="ORF">AB6A40_010921</name>
</gene>
<sequence>MSLTSTTFGVVVLLIPPLVLITVHFIDISEAFYPDTQFQFFDVINDETTAFYGQEIDYESSEKKRQKEVYNSDGAPISDDFNISLLDDSATVSSKCESVLIG</sequence>
<keyword evidence="1" id="KW-0472">Membrane</keyword>
<keyword evidence="1" id="KW-1133">Transmembrane helix</keyword>
<evidence type="ECO:0000313" key="2">
    <source>
        <dbReference type="EMBL" id="MFH4984212.1"/>
    </source>
</evidence>
<protein>
    <submittedName>
        <fullName evidence="2">Uncharacterized protein</fullName>
    </submittedName>
</protein>
<dbReference type="EMBL" id="JBGFUD010015882">
    <property type="protein sequence ID" value="MFH4984212.1"/>
    <property type="molecule type" value="Genomic_DNA"/>
</dbReference>
<comment type="caution">
    <text evidence="2">The sequence shown here is derived from an EMBL/GenBank/DDBJ whole genome shotgun (WGS) entry which is preliminary data.</text>
</comment>
<dbReference type="AlphaFoldDB" id="A0ABD6F399"/>
<keyword evidence="3" id="KW-1185">Reference proteome</keyword>
<evidence type="ECO:0000256" key="1">
    <source>
        <dbReference type="SAM" id="Phobius"/>
    </source>
</evidence>
<keyword evidence="1" id="KW-0812">Transmembrane</keyword>
<organism evidence="2 3">
    <name type="scientific">Gnathostoma spinigerum</name>
    <dbReference type="NCBI Taxonomy" id="75299"/>
    <lineage>
        <taxon>Eukaryota</taxon>
        <taxon>Metazoa</taxon>
        <taxon>Ecdysozoa</taxon>
        <taxon>Nematoda</taxon>
        <taxon>Chromadorea</taxon>
        <taxon>Rhabditida</taxon>
        <taxon>Spirurina</taxon>
        <taxon>Gnathostomatomorpha</taxon>
        <taxon>Gnathostomatoidea</taxon>
        <taxon>Gnathostomatidae</taxon>
        <taxon>Gnathostoma</taxon>
    </lineage>
</organism>
<reference evidence="2 3" key="1">
    <citation type="submission" date="2024-08" db="EMBL/GenBank/DDBJ databases">
        <title>Gnathostoma spinigerum genome.</title>
        <authorList>
            <person name="Gonzalez-Bertolin B."/>
            <person name="Monzon S."/>
            <person name="Zaballos A."/>
            <person name="Jimenez P."/>
            <person name="Dekumyoy P."/>
            <person name="Varona S."/>
            <person name="Cuesta I."/>
            <person name="Sumanam S."/>
            <person name="Adisakwattana P."/>
            <person name="Gasser R.B."/>
            <person name="Hernandez-Gonzalez A."/>
            <person name="Young N.D."/>
            <person name="Perteguer M.J."/>
        </authorList>
    </citation>
    <scope>NUCLEOTIDE SEQUENCE [LARGE SCALE GENOMIC DNA]</scope>
    <source>
        <strain evidence="2">AL3</strain>
        <tissue evidence="2">Liver</tissue>
    </source>
</reference>
<accession>A0ABD6F399</accession>
<name>A0ABD6F399_9BILA</name>